<comment type="subcellular location">
    <subcellularLocation>
        <location evidence="1">Membrane</location>
        <topology evidence="1">Single-pass type II membrane protein</topology>
    </subcellularLocation>
</comment>
<evidence type="ECO:0000313" key="12">
    <source>
        <dbReference type="Proteomes" id="UP001162164"/>
    </source>
</evidence>
<evidence type="ECO:0000256" key="6">
    <source>
        <dbReference type="ARBA" id="ARBA00022989"/>
    </source>
</evidence>
<protein>
    <recommendedName>
        <fullName evidence="10">Fringe-like glycosyltransferase domain-containing protein</fullName>
    </recommendedName>
</protein>
<feature type="domain" description="Fringe-like glycosyltransferase" evidence="10">
    <location>
        <begin position="792"/>
        <end position="956"/>
    </location>
</feature>
<evidence type="ECO:0000256" key="1">
    <source>
        <dbReference type="ARBA" id="ARBA00004606"/>
    </source>
</evidence>
<dbReference type="Gene3D" id="1.10.246.130">
    <property type="match status" value="1"/>
</dbReference>
<evidence type="ECO:0000256" key="3">
    <source>
        <dbReference type="ARBA" id="ARBA00022679"/>
    </source>
</evidence>
<evidence type="ECO:0000256" key="4">
    <source>
        <dbReference type="ARBA" id="ARBA00022692"/>
    </source>
</evidence>
<name>A0ABQ9J4K1_9CUCU</name>
<dbReference type="InterPro" id="IPR029055">
    <property type="entry name" value="Ntn_hydrolases_N"/>
</dbReference>
<dbReference type="SUPFAM" id="SSF56235">
    <property type="entry name" value="N-terminal nucleophile aminohydrolases (Ntn hydrolases)"/>
    <property type="match status" value="2"/>
</dbReference>
<evidence type="ECO:0000313" key="11">
    <source>
        <dbReference type="EMBL" id="KAJ8972791.1"/>
    </source>
</evidence>
<feature type="region of interest" description="Disordered" evidence="8">
    <location>
        <begin position="721"/>
        <end position="754"/>
    </location>
</feature>
<organism evidence="11 12">
    <name type="scientific">Molorchus minor</name>
    <dbReference type="NCBI Taxonomy" id="1323400"/>
    <lineage>
        <taxon>Eukaryota</taxon>
        <taxon>Metazoa</taxon>
        <taxon>Ecdysozoa</taxon>
        <taxon>Arthropoda</taxon>
        <taxon>Hexapoda</taxon>
        <taxon>Insecta</taxon>
        <taxon>Pterygota</taxon>
        <taxon>Neoptera</taxon>
        <taxon>Endopterygota</taxon>
        <taxon>Coleoptera</taxon>
        <taxon>Polyphaga</taxon>
        <taxon>Cucujiformia</taxon>
        <taxon>Chrysomeloidea</taxon>
        <taxon>Cerambycidae</taxon>
        <taxon>Lamiinae</taxon>
        <taxon>Monochamini</taxon>
        <taxon>Molorchus</taxon>
    </lineage>
</organism>
<dbReference type="Gene3D" id="3.60.20.40">
    <property type="match status" value="2"/>
</dbReference>
<dbReference type="Proteomes" id="UP001162164">
    <property type="component" value="Unassembled WGS sequence"/>
</dbReference>
<evidence type="ECO:0000256" key="5">
    <source>
        <dbReference type="ARBA" id="ARBA00022968"/>
    </source>
</evidence>
<keyword evidence="7 9" id="KW-0472">Membrane</keyword>
<dbReference type="InterPro" id="IPR000101">
    <property type="entry name" value="GGT_peptidase"/>
</dbReference>
<keyword evidence="5" id="KW-0735">Signal-anchor</keyword>
<feature type="transmembrane region" description="Helical" evidence="9">
    <location>
        <begin position="165"/>
        <end position="185"/>
    </location>
</feature>
<gene>
    <name evidence="11" type="ORF">NQ317_004475</name>
</gene>
<comment type="caution">
    <text evidence="11">The sequence shown here is derived from an EMBL/GenBank/DDBJ whole genome shotgun (WGS) entry which is preliminary data.</text>
</comment>
<sequence length="1066" mass="118716">MDDFSSLNVSNSFDLPPSPANYIVPGKRPISSMCPSIVLDDNGEVVLVTGAAGGSRITTSVALIIMKHLWFGMDIKKAIDDKRVHHQLFPMRLYFEGGYATDDTYLVDGLHKIGHVYNVTDEDGFAAATSISRSRERSGSVAGAFDRRRSGSISYLFKNRTFKRAGLAFLLLIVVGVVIALVVIFTKAEKIAKASVVTNGRHCAEIGTAILEKGGNAADAAIAAALCEGVANPQSMGLGGGFLLTIHNKSTGEVICLNSREVAPGAATEDMFHGNSTLSQRGGLSVAVPGELLGYWYLYERFGDSDPVLRDVFIDPETNNTYLEGQYVKRPRLAKTLEIIAEEGGYALHNGSLTESFVNDIRLHNGIITVEDMNNYTPEWQDPIVSTLSGNNSLYTVPLPGSGVILTFILNILNDFIDTNDPKSVTTYQRIIESFKFGYGRRTELGDSKFVQVDELISNLTSKTYAEAIRQYIFDNMTFQDPEYYGANTTYSEDFGTAHISVLAANGDAVAITSTINSVFGAKFASNSTGIILNNEMDDFSSPNITNIYDIPPSPANYIAPGKRPLSSMCPTIILDENKDVLMITGAAGGTKITTQVALLVVKHLWFGMDLQSAMDDKRVHHQLFPMQITFEGAYATEDVDIVEGLHNIGHNYTIQQTDGFAAVTSISRYNTNGQIQKQLLFSLIAGIVIGFTLAYILLSPNTIYHPQNSYHILDKLDRKQENPQSHDKDTHGYLDAHGHDSHDHDVHDEEDMEKYAGPEEEVRFHNENDTFHQMTNTEVADMLYAKVRVLCWVMTGPQNHEKKAKHVKATWGKRCNVLLFMSSEAGKYSDLPAIALHVSEGRDNLWAKTKEAFRYVYENYFDEADWFMKADDDTYVILENLRYMLFPVSPDTPIYYGCKFKPYVKQGYMSGGAGYVLSKEALKRFVEGMTTSSCRKDNRGAEDVEIGKCLEGVGVSAGDSRDPEGRGRFFPFTPDHHLIPGHADPSFWYWKYIYYEEKQGLECCSDNAISFHYVKPDLMYVMEYLIYHLRPFGIAYVPKLPMEVFQSEEEDEDQMFDSGDQRAIT</sequence>
<evidence type="ECO:0000256" key="9">
    <source>
        <dbReference type="SAM" id="Phobius"/>
    </source>
</evidence>
<evidence type="ECO:0000256" key="7">
    <source>
        <dbReference type="ARBA" id="ARBA00023136"/>
    </source>
</evidence>
<evidence type="ECO:0000256" key="2">
    <source>
        <dbReference type="ARBA" id="ARBA00022676"/>
    </source>
</evidence>
<dbReference type="EMBL" id="JAPWTJ010001300">
    <property type="protein sequence ID" value="KAJ8972791.1"/>
    <property type="molecule type" value="Genomic_DNA"/>
</dbReference>
<keyword evidence="2" id="KW-0328">Glycosyltransferase</keyword>
<dbReference type="InterPro" id="IPR043137">
    <property type="entry name" value="GGT_ssub_C"/>
</dbReference>
<dbReference type="Pfam" id="PF02434">
    <property type="entry name" value="Fringe"/>
    <property type="match status" value="1"/>
</dbReference>
<keyword evidence="12" id="KW-1185">Reference proteome</keyword>
<keyword evidence="4 9" id="KW-0812">Transmembrane</keyword>
<evidence type="ECO:0000259" key="10">
    <source>
        <dbReference type="Pfam" id="PF02434"/>
    </source>
</evidence>
<dbReference type="PANTHER" id="PTHR11686:SF72">
    <property type="entry name" value="GAMMA-GLUTAMYL TRANSPEPTIDASE, ISOFORM A"/>
    <property type="match status" value="1"/>
</dbReference>
<dbReference type="Gene3D" id="3.90.550.50">
    <property type="match status" value="1"/>
</dbReference>
<dbReference type="PRINTS" id="PR01210">
    <property type="entry name" value="GGTRANSPTASE"/>
</dbReference>
<dbReference type="Pfam" id="PF01019">
    <property type="entry name" value="G_glu_transpept"/>
    <property type="match status" value="3"/>
</dbReference>
<reference evidence="11" key="1">
    <citation type="journal article" date="2023" name="Insect Mol. Biol.">
        <title>Genome sequencing provides insights into the evolution of gene families encoding plant cell wall-degrading enzymes in longhorned beetles.</title>
        <authorList>
            <person name="Shin N.R."/>
            <person name="Okamura Y."/>
            <person name="Kirsch R."/>
            <person name="Pauchet Y."/>
        </authorList>
    </citation>
    <scope>NUCLEOTIDE SEQUENCE</scope>
    <source>
        <strain evidence="11">MMC_N1</strain>
    </source>
</reference>
<keyword evidence="6 9" id="KW-1133">Transmembrane helix</keyword>
<proteinExistence type="predicted"/>
<evidence type="ECO:0000256" key="8">
    <source>
        <dbReference type="SAM" id="MobiDB-lite"/>
    </source>
</evidence>
<dbReference type="InterPro" id="IPR043138">
    <property type="entry name" value="GGT_lsub"/>
</dbReference>
<dbReference type="PANTHER" id="PTHR11686">
    <property type="entry name" value="GAMMA GLUTAMYL TRANSPEPTIDASE"/>
    <property type="match status" value="1"/>
</dbReference>
<keyword evidence="3" id="KW-0808">Transferase</keyword>
<feature type="transmembrane region" description="Helical" evidence="9">
    <location>
        <begin position="680"/>
        <end position="699"/>
    </location>
</feature>
<dbReference type="InterPro" id="IPR003378">
    <property type="entry name" value="Fringe-like_glycosylTrfase"/>
</dbReference>
<accession>A0ABQ9J4K1</accession>